<dbReference type="eggNOG" id="COG0840">
    <property type="taxonomic scope" value="Bacteria"/>
</dbReference>
<accession>K0K5X3</accession>
<protein>
    <recommendedName>
        <fullName evidence="3">Ribulose 1,5-bisphosphate carboxylase large subunit</fullName>
    </recommendedName>
</protein>
<dbReference type="PATRIC" id="fig|1179773.3.peg.6490"/>
<dbReference type="HOGENOM" id="CLU_076820_1_0_11"/>
<dbReference type="AlphaFoldDB" id="K0K5X3"/>
<gene>
    <name evidence="1" type="ordered locus">BN6_64380</name>
</gene>
<evidence type="ECO:0000313" key="2">
    <source>
        <dbReference type="Proteomes" id="UP000006281"/>
    </source>
</evidence>
<evidence type="ECO:0008006" key="3">
    <source>
        <dbReference type="Google" id="ProtNLM"/>
    </source>
</evidence>
<dbReference type="STRING" id="1179773.BN6_64380"/>
<keyword evidence="2" id="KW-1185">Reference proteome</keyword>
<dbReference type="EMBL" id="HE804045">
    <property type="protein sequence ID" value="CCH33681.1"/>
    <property type="molecule type" value="Genomic_DNA"/>
</dbReference>
<evidence type="ECO:0000313" key="1">
    <source>
        <dbReference type="EMBL" id="CCH33681.1"/>
    </source>
</evidence>
<reference evidence="1 2" key="1">
    <citation type="journal article" date="2012" name="BMC Genomics">
        <title>Complete genome sequence of Saccharothrix espanaensis DSM 44229T and comparison to the other completely sequenced Pseudonocardiaceae.</title>
        <authorList>
            <person name="Strobel T."/>
            <person name="Al-Dilaimi A."/>
            <person name="Blom J."/>
            <person name="Gessner A."/>
            <person name="Kalinowski J."/>
            <person name="Luzhetska M."/>
            <person name="Puhler A."/>
            <person name="Szczepanowski R."/>
            <person name="Bechthold A."/>
            <person name="Ruckert C."/>
        </authorList>
    </citation>
    <scope>NUCLEOTIDE SEQUENCE [LARGE SCALE GENOMIC DNA]</scope>
    <source>
        <strain evidence="2">ATCC 51144 / DSM 44229 / JCM 9112 / NBRC 15066 / NRRL 15764</strain>
    </source>
</reference>
<sequence length="226" mass="24865">MRTSSGSAERGPRQPRRWRRSLYGVRGDVGKALGRLGNPRYGRVEGMDLTPRGIFGLARTTVETALSVPGRVLGLLEAAEDVVRRADTLVARTERVLDKTENLVDRAGAVTAIAETVTDDAGRTVRTSRELMDSYAPLAQRAHPLAQRFVEELSAHEVDAAIELVDQLPVLTKHLIEDVLPIMSTLDKVGPDIHQLLEVTNDVRQAILGIPGFAFLRKRGEDKEDD</sequence>
<proteinExistence type="predicted"/>
<dbReference type="BioCyc" id="SESP1179773:BN6_RS31000-MONOMER"/>
<name>K0K5X3_SACES</name>
<organism evidence="1 2">
    <name type="scientific">Saccharothrix espanaensis (strain ATCC 51144 / DSM 44229 / JCM 9112 / NBRC 15066 / NRRL 15764)</name>
    <dbReference type="NCBI Taxonomy" id="1179773"/>
    <lineage>
        <taxon>Bacteria</taxon>
        <taxon>Bacillati</taxon>
        <taxon>Actinomycetota</taxon>
        <taxon>Actinomycetes</taxon>
        <taxon>Pseudonocardiales</taxon>
        <taxon>Pseudonocardiaceae</taxon>
        <taxon>Saccharothrix</taxon>
    </lineage>
</organism>
<dbReference type="Proteomes" id="UP000006281">
    <property type="component" value="Chromosome"/>
</dbReference>
<dbReference type="KEGG" id="sesp:BN6_64380"/>